<evidence type="ECO:0000313" key="13">
    <source>
        <dbReference type="EMBL" id="OAB76216.1"/>
    </source>
</evidence>
<dbReference type="OrthoDB" id="9803963at2"/>
<dbReference type="UniPathway" id="UPA00588">
    <property type="reaction ID" value="UER00646"/>
</dbReference>
<dbReference type="InterPro" id="IPR000836">
    <property type="entry name" value="PRTase_dom"/>
</dbReference>
<dbReference type="GO" id="GO:0002055">
    <property type="term" value="F:adenine binding"/>
    <property type="evidence" value="ECO:0007669"/>
    <property type="project" value="TreeGrafter"/>
</dbReference>
<dbReference type="InterPro" id="IPR005764">
    <property type="entry name" value="Ade_phspho_trans"/>
</dbReference>
<evidence type="ECO:0000256" key="7">
    <source>
        <dbReference type="ARBA" id="ARBA00022490"/>
    </source>
</evidence>
<reference evidence="13 14" key="1">
    <citation type="submission" date="2016-02" db="EMBL/GenBank/DDBJ databases">
        <title>Ulvibacter sp. LPB0005, isolated from Thais luteostoma.</title>
        <authorList>
            <person name="Shin S.-K."/>
            <person name="Yi H."/>
        </authorList>
    </citation>
    <scope>NUCLEOTIDE SEQUENCE [LARGE SCALE GENOMIC DNA]</scope>
    <source>
        <strain evidence="13 14">LPB0005</strain>
    </source>
</reference>
<comment type="subunit">
    <text evidence="11">Homodimer.</text>
</comment>
<comment type="subcellular location">
    <subcellularLocation>
        <location evidence="3 11">Cytoplasm</location>
    </subcellularLocation>
</comment>
<comment type="caution">
    <text evidence="13">The sequence shown here is derived from an EMBL/GenBank/DDBJ whole genome shotgun (WGS) entry which is preliminary data.</text>
</comment>
<dbReference type="GO" id="GO:0016208">
    <property type="term" value="F:AMP binding"/>
    <property type="evidence" value="ECO:0007669"/>
    <property type="project" value="TreeGrafter"/>
</dbReference>
<evidence type="ECO:0000256" key="8">
    <source>
        <dbReference type="ARBA" id="ARBA00022676"/>
    </source>
</evidence>
<accession>A0A167F5F5</accession>
<dbReference type="GO" id="GO:0006166">
    <property type="term" value="P:purine ribonucleoside salvage"/>
    <property type="evidence" value="ECO:0007669"/>
    <property type="project" value="UniProtKB-UniRule"/>
</dbReference>
<keyword evidence="7 11" id="KW-0963">Cytoplasm</keyword>
<dbReference type="HAMAP" id="MF_00004">
    <property type="entry name" value="Aden_phosphoribosyltr"/>
    <property type="match status" value="1"/>
</dbReference>
<dbReference type="PANTHER" id="PTHR32315:SF3">
    <property type="entry name" value="ADENINE PHOSPHORIBOSYLTRANSFERASE"/>
    <property type="match status" value="1"/>
</dbReference>
<keyword evidence="10 11" id="KW-0660">Purine salvage</keyword>
<gene>
    <name evidence="11" type="primary">apt</name>
    <name evidence="13" type="ORF">ULVI_14295</name>
</gene>
<dbReference type="SUPFAM" id="SSF53271">
    <property type="entry name" value="PRTase-like"/>
    <property type="match status" value="1"/>
</dbReference>
<comment type="pathway">
    <text evidence="4 11">Purine metabolism; AMP biosynthesis via salvage pathway; AMP from adenine: step 1/1.</text>
</comment>
<evidence type="ECO:0000256" key="3">
    <source>
        <dbReference type="ARBA" id="ARBA00004496"/>
    </source>
</evidence>
<evidence type="ECO:0000256" key="9">
    <source>
        <dbReference type="ARBA" id="ARBA00022679"/>
    </source>
</evidence>
<dbReference type="Gene3D" id="3.40.50.2020">
    <property type="match status" value="1"/>
</dbReference>
<dbReference type="GO" id="GO:0003999">
    <property type="term" value="F:adenine phosphoribosyltransferase activity"/>
    <property type="evidence" value="ECO:0007669"/>
    <property type="project" value="UniProtKB-UniRule"/>
</dbReference>
<evidence type="ECO:0000259" key="12">
    <source>
        <dbReference type="Pfam" id="PF00156"/>
    </source>
</evidence>
<keyword evidence="8 11" id="KW-0328">Glycosyltransferase</keyword>
<feature type="domain" description="Phosphoribosyltransferase" evidence="12">
    <location>
        <begin position="44"/>
        <end position="162"/>
    </location>
</feature>
<dbReference type="FunFam" id="3.40.50.2020:FF:000021">
    <property type="entry name" value="Adenine phosphoribosyltransferase"/>
    <property type="match status" value="1"/>
</dbReference>
<dbReference type="CDD" id="cd06223">
    <property type="entry name" value="PRTases_typeI"/>
    <property type="match status" value="1"/>
</dbReference>
<evidence type="ECO:0000256" key="2">
    <source>
        <dbReference type="ARBA" id="ARBA00003968"/>
    </source>
</evidence>
<dbReference type="GO" id="GO:0005737">
    <property type="term" value="C:cytoplasm"/>
    <property type="evidence" value="ECO:0007669"/>
    <property type="project" value="UniProtKB-SubCell"/>
</dbReference>
<evidence type="ECO:0000256" key="6">
    <source>
        <dbReference type="ARBA" id="ARBA00011893"/>
    </source>
</evidence>
<evidence type="ECO:0000256" key="11">
    <source>
        <dbReference type="HAMAP-Rule" id="MF_00004"/>
    </source>
</evidence>
<dbReference type="PANTHER" id="PTHR32315">
    <property type="entry name" value="ADENINE PHOSPHORIBOSYLTRANSFERASE"/>
    <property type="match status" value="1"/>
</dbReference>
<comment type="function">
    <text evidence="2 11">Catalyzes a salvage reaction resulting in the formation of AMP, that is energically less costly than de novo synthesis.</text>
</comment>
<dbReference type="NCBIfam" id="NF002636">
    <property type="entry name" value="PRK02304.1-5"/>
    <property type="match status" value="1"/>
</dbReference>
<keyword evidence="14" id="KW-1185">Reference proteome</keyword>
<proteinExistence type="inferred from homology"/>
<dbReference type="GO" id="GO:0044209">
    <property type="term" value="P:AMP salvage"/>
    <property type="evidence" value="ECO:0007669"/>
    <property type="project" value="UniProtKB-UniRule"/>
</dbReference>
<dbReference type="EC" id="2.4.2.7" evidence="6 11"/>
<evidence type="ECO:0000256" key="1">
    <source>
        <dbReference type="ARBA" id="ARBA00000868"/>
    </source>
</evidence>
<comment type="similarity">
    <text evidence="5 11">Belongs to the purine/pyrimidine phosphoribosyltransferase family.</text>
</comment>
<dbReference type="NCBIfam" id="TIGR01090">
    <property type="entry name" value="apt"/>
    <property type="match status" value="1"/>
</dbReference>
<evidence type="ECO:0000313" key="14">
    <source>
        <dbReference type="Proteomes" id="UP000077013"/>
    </source>
</evidence>
<organism evidence="13 14">
    <name type="scientific">Cochleicola gelatinilyticus</name>
    <dbReference type="NCBI Taxonomy" id="1763537"/>
    <lineage>
        <taxon>Bacteria</taxon>
        <taxon>Pseudomonadati</taxon>
        <taxon>Bacteroidota</taxon>
        <taxon>Flavobacteriia</taxon>
        <taxon>Flavobacteriales</taxon>
        <taxon>Flavobacteriaceae</taxon>
        <taxon>Cochleicola</taxon>
    </lineage>
</organism>
<dbReference type="Pfam" id="PF00156">
    <property type="entry name" value="Pribosyltran"/>
    <property type="match status" value="1"/>
</dbReference>
<keyword evidence="9 11" id="KW-0808">Transferase</keyword>
<dbReference type="NCBIfam" id="NF002634">
    <property type="entry name" value="PRK02304.1-3"/>
    <property type="match status" value="1"/>
</dbReference>
<dbReference type="InterPro" id="IPR050054">
    <property type="entry name" value="UPRTase/APRTase"/>
</dbReference>
<dbReference type="GO" id="GO:0006168">
    <property type="term" value="P:adenine salvage"/>
    <property type="evidence" value="ECO:0007669"/>
    <property type="project" value="InterPro"/>
</dbReference>
<comment type="catalytic activity">
    <reaction evidence="1 11">
        <text>AMP + diphosphate = 5-phospho-alpha-D-ribose 1-diphosphate + adenine</text>
        <dbReference type="Rhea" id="RHEA:16609"/>
        <dbReference type="ChEBI" id="CHEBI:16708"/>
        <dbReference type="ChEBI" id="CHEBI:33019"/>
        <dbReference type="ChEBI" id="CHEBI:58017"/>
        <dbReference type="ChEBI" id="CHEBI:456215"/>
        <dbReference type="EC" id="2.4.2.7"/>
    </reaction>
</comment>
<name>A0A167F5F5_9FLAO</name>
<dbReference type="EMBL" id="LRXL01000052">
    <property type="protein sequence ID" value="OAB76216.1"/>
    <property type="molecule type" value="Genomic_DNA"/>
</dbReference>
<evidence type="ECO:0000256" key="10">
    <source>
        <dbReference type="ARBA" id="ARBA00022726"/>
    </source>
</evidence>
<sequence length="171" mass="19121">MINLEDYIRDIENFPKQGVLFKDITPLLADPKALDCCLEELIRLTERQKITKVVGIEARGFLFATMMAKELGAGFVPIRKSGKLPYATLKEPYSLEYGMDVLEIHEDAIEKGDKVLLHDDILATGGTARAAAKLVEKLGGEIVQCNFLIEIEFLKGASKLNKYEVRSLLSY</sequence>
<dbReference type="AlphaFoldDB" id="A0A167F5F5"/>
<evidence type="ECO:0000256" key="5">
    <source>
        <dbReference type="ARBA" id="ARBA00008391"/>
    </source>
</evidence>
<dbReference type="STRING" id="1763537.ULVI_14295"/>
<dbReference type="Proteomes" id="UP000077013">
    <property type="component" value="Unassembled WGS sequence"/>
</dbReference>
<dbReference type="InterPro" id="IPR029057">
    <property type="entry name" value="PRTase-like"/>
</dbReference>
<evidence type="ECO:0000256" key="4">
    <source>
        <dbReference type="ARBA" id="ARBA00004659"/>
    </source>
</evidence>
<protein>
    <recommendedName>
        <fullName evidence="6 11">Adenine phosphoribosyltransferase</fullName>
        <shortName evidence="11">APRT</shortName>
        <ecNumber evidence="6 11">2.4.2.7</ecNumber>
    </recommendedName>
</protein>